<dbReference type="EMBL" id="RRZR01000003">
    <property type="protein sequence ID" value="RRR47861.1"/>
    <property type="molecule type" value="Genomic_DNA"/>
</dbReference>
<dbReference type="Proteomes" id="UP000268891">
    <property type="component" value="Unassembled WGS sequence"/>
</dbReference>
<gene>
    <name evidence="1" type="ORF">EHH44_03150</name>
</gene>
<comment type="caution">
    <text evidence="1">The sequence shown here is derived from an EMBL/GenBank/DDBJ whole genome shotgun (WGS) entry which is preliminary data.</text>
</comment>
<accession>A0ACD2ES98</accession>
<keyword evidence="2" id="KW-1185">Reference proteome</keyword>
<name>A0ACD2ES98_9MYCO</name>
<reference evidence="1" key="1">
    <citation type="submission" date="2018-11" db="EMBL/GenBank/DDBJ databases">
        <authorList>
            <person name="Sattar A."/>
            <person name="Zunita Z."/>
            <person name="Jalila A."/>
            <person name="Saleha A.A."/>
        </authorList>
    </citation>
    <scope>NUCLEOTIDE SEQUENCE</scope>
    <source>
        <strain evidence="1">F12-74</strain>
    </source>
</reference>
<sequence length="150" mass="17743">MVLKLFGAWTELQALLKDYTLFARTGDAARQYAERKTYPDADILKEYKKVVRRDWGVDFPHRLSEIYREAKLLRDRLAHMVDIGSVEGDEPHRVMTIVFSKGFEKHSDGIWYQARYNEKLLEKDLVKVLSNIDEAKRMLREIDRQGQARR</sequence>
<evidence type="ECO:0000313" key="1">
    <source>
        <dbReference type="EMBL" id="RRR47861.1"/>
    </source>
</evidence>
<protein>
    <submittedName>
        <fullName evidence="1">Uncharacterized protein</fullName>
    </submittedName>
</protein>
<proteinExistence type="predicted"/>
<evidence type="ECO:0000313" key="2">
    <source>
        <dbReference type="Proteomes" id="UP000268891"/>
    </source>
</evidence>
<organism evidence="1 2">
    <name type="scientific">Mycolicibacter terrae</name>
    <dbReference type="NCBI Taxonomy" id="1788"/>
    <lineage>
        <taxon>Bacteria</taxon>
        <taxon>Bacillati</taxon>
        <taxon>Actinomycetota</taxon>
        <taxon>Actinomycetes</taxon>
        <taxon>Mycobacteriales</taxon>
        <taxon>Mycobacteriaceae</taxon>
        <taxon>Mycolicibacter</taxon>
    </lineage>
</organism>